<accession>A0A7S0CKZ9</accession>
<name>A0A7S0CKZ9_9STRA</name>
<gene>
    <name evidence="2" type="ORF">PINE0816_LOCUS21861</name>
</gene>
<evidence type="ECO:0000256" key="1">
    <source>
        <dbReference type="SAM" id="MobiDB-lite"/>
    </source>
</evidence>
<organism evidence="2">
    <name type="scientific">Proboscia inermis</name>
    <dbReference type="NCBI Taxonomy" id="420281"/>
    <lineage>
        <taxon>Eukaryota</taxon>
        <taxon>Sar</taxon>
        <taxon>Stramenopiles</taxon>
        <taxon>Ochrophyta</taxon>
        <taxon>Bacillariophyta</taxon>
        <taxon>Coscinodiscophyceae</taxon>
        <taxon>Rhizosoleniophycidae</taxon>
        <taxon>Rhizosoleniales</taxon>
        <taxon>Rhizosoleniaceae</taxon>
        <taxon>Proboscia</taxon>
    </lineage>
</organism>
<protein>
    <submittedName>
        <fullName evidence="2">Uncharacterized protein</fullName>
    </submittedName>
</protein>
<feature type="compositionally biased region" description="Basic and acidic residues" evidence="1">
    <location>
        <begin position="243"/>
        <end position="254"/>
    </location>
</feature>
<dbReference type="EMBL" id="HBEL01047117">
    <property type="protein sequence ID" value="CAD8425701.1"/>
    <property type="molecule type" value="Transcribed_RNA"/>
</dbReference>
<feature type="region of interest" description="Disordered" evidence="1">
    <location>
        <begin position="179"/>
        <end position="254"/>
    </location>
</feature>
<evidence type="ECO:0000313" key="2">
    <source>
        <dbReference type="EMBL" id="CAD8425701.1"/>
    </source>
</evidence>
<sequence length="254" mass="28531">MATKTPSEWLQLLCRDWANENRDIIDQVDGKFLAFKGYLKGQLTSQLLCRLSIETPQPAIESFEQDVSAESNKKKNLSFWQVLGVEDSFDRSYIVSQVERFCTMFNIKGGSPIDEGLVHTQHPMLPPGTPGFEGIGVPMVLGLDSVQAAAAAAAAVAAGGTPAGKLRVGMQSLEITRAQRKAKDAERALEEERRKAMKREQRRILEEKRIAKARERDSVNAKKASDKAEREAERLDKRHKKLEQRLLREKSQLE</sequence>
<dbReference type="AlphaFoldDB" id="A0A7S0CKZ9"/>
<feature type="compositionally biased region" description="Basic and acidic residues" evidence="1">
    <location>
        <begin position="181"/>
        <end position="236"/>
    </location>
</feature>
<proteinExistence type="predicted"/>
<reference evidence="2" key="1">
    <citation type="submission" date="2021-01" db="EMBL/GenBank/DDBJ databases">
        <authorList>
            <person name="Corre E."/>
            <person name="Pelletier E."/>
            <person name="Niang G."/>
            <person name="Scheremetjew M."/>
            <person name="Finn R."/>
            <person name="Kale V."/>
            <person name="Holt S."/>
            <person name="Cochrane G."/>
            <person name="Meng A."/>
            <person name="Brown T."/>
            <person name="Cohen L."/>
        </authorList>
    </citation>
    <scope>NUCLEOTIDE SEQUENCE</scope>
    <source>
        <strain evidence="2">CCAP1064/1</strain>
    </source>
</reference>